<evidence type="ECO:0000313" key="1">
    <source>
        <dbReference type="EMBL" id="KAH0466037.1"/>
    </source>
</evidence>
<comment type="caution">
    <text evidence="1">The sequence shown here is derived from an EMBL/GenBank/DDBJ whole genome shotgun (WGS) entry which is preliminary data.</text>
</comment>
<proteinExistence type="predicted"/>
<dbReference type="Proteomes" id="UP000775213">
    <property type="component" value="Unassembled WGS sequence"/>
</dbReference>
<gene>
    <name evidence="1" type="ORF">IEQ34_006140</name>
</gene>
<sequence length="122" mass="14440">MEDIADEIHSFNFRLNRVPQISYYCRPQTHSYVDKETVFGKEKDERRHSELLDQLWCLQQRENYGASYSCNGRNGKSYTQPIGLRRSQVYVFDADFDVTRLLRLIIDAAIKQECKILNMEVL</sequence>
<reference evidence="1 2" key="1">
    <citation type="journal article" date="2021" name="Hortic Res">
        <title>Chromosome-scale assembly of the Dendrobium chrysotoxum genome enhances the understanding of orchid evolution.</title>
        <authorList>
            <person name="Zhang Y."/>
            <person name="Zhang G.Q."/>
            <person name="Zhang D."/>
            <person name="Liu X.D."/>
            <person name="Xu X.Y."/>
            <person name="Sun W.H."/>
            <person name="Yu X."/>
            <person name="Zhu X."/>
            <person name="Wang Z.W."/>
            <person name="Zhao X."/>
            <person name="Zhong W.Y."/>
            <person name="Chen H."/>
            <person name="Yin W.L."/>
            <person name="Huang T."/>
            <person name="Niu S.C."/>
            <person name="Liu Z.J."/>
        </authorList>
    </citation>
    <scope>NUCLEOTIDE SEQUENCE [LARGE SCALE GENOMIC DNA]</scope>
    <source>
        <strain evidence="1">Lindl</strain>
    </source>
</reference>
<evidence type="ECO:0000313" key="2">
    <source>
        <dbReference type="Proteomes" id="UP000775213"/>
    </source>
</evidence>
<protein>
    <submittedName>
        <fullName evidence="1">Uncharacterized protein</fullName>
    </submittedName>
</protein>
<accession>A0AAV7HDU0</accession>
<dbReference type="EMBL" id="JAGFBR010000006">
    <property type="protein sequence ID" value="KAH0466037.1"/>
    <property type="molecule type" value="Genomic_DNA"/>
</dbReference>
<keyword evidence="2" id="KW-1185">Reference proteome</keyword>
<dbReference type="AlphaFoldDB" id="A0AAV7HDU0"/>
<organism evidence="1 2">
    <name type="scientific">Dendrobium chrysotoxum</name>
    <name type="common">Orchid</name>
    <dbReference type="NCBI Taxonomy" id="161865"/>
    <lineage>
        <taxon>Eukaryota</taxon>
        <taxon>Viridiplantae</taxon>
        <taxon>Streptophyta</taxon>
        <taxon>Embryophyta</taxon>
        <taxon>Tracheophyta</taxon>
        <taxon>Spermatophyta</taxon>
        <taxon>Magnoliopsida</taxon>
        <taxon>Liliopsida</taxon>
        <taxon>Asparagales</taxon>
        <taxon>Orchidaceae</taxon>
        <taxon>Epidendroideae</taxon>
        <taxon>Malaxideae</taxon>
        <taxon>Dendrobiinae</taxon>
        <taxon>Dendrobium</taxon>
    </lineage>
</organism>
<name>A0AAV7HDU0_DENCH</name>